<dbReference type="HOGENOM" id="CLU_097481_0_1_9"/>
<dbReference type="InterPro" id="IPR012441">
    <property type="entry name" value="DUF1643"/>
</dbReference>
<proteinExistence type="predicted"/>
<dbReference type="AlphaFoldDB" id="R7ZJ15"/>
<evidence type="ECO:0000313" key="2">
    <source>
        <dbReference type="Proteomes" id="UP000013911"/>
    </source>
</evidence>
<dbReference type="PATRIC" id="fig|1285586.5.peg.1076"/>
<organism evidence="1 2">
    <name type="scientific">Lysinibacillus sphaericus OT4b.31</name>
    <dbReference type="NCBI Taxonomy" id="1285586"/>
    <lineage>
        <taxon>Bacteria</taxon>
        <taxon>Bacillati</taxon>
        <taxon>Bacillota</taxon>
        <taxon>Bacilli</taxon>
        <taxon>Bacillales</taxon>
        <taxon>Bacillaceae</taxon>
        <taxon>Lysinibacillus</taxon>
    </lineage>
</organism>
<sequence length="140" mass="16067">MLNPSLADMEVCDRTLDKCIKIARNNSFGSIGVVNLFSLRAKDAEDLLQEEDRTHPENIEYVKRAINDAEIIVAAWGEKGVWFNAHYPVLKYLDDTGRDLYNLNVNRYGMPQHPLFQKTDTTLKKYEYKKGIVAHTIPPL</sequence>
<accession>R7ZJ15</accession>
<gene>
    <name evidence="1" type="ORF">H131_05314</name>
</gene>
<dbReference type="Proteomes" id="UP000013911">
    <property type="component" value="Unassembled WGS sequence"/>
</dbReference>
<dbReference type="Pfam" id="PF07799">
    <property type="entry name" value="DUF1643"/>
    <property type="match status" value="1"/>
</dbReference>
<name>R7ZJ15_LYSSH</name>
<evidence type="ECO:0000313" key="1">
    <source>
        <dbReference type="EMBL" id="EON74056.1"/>
    </source>
</evidence>
<comment type="caution">
    <text evidence="1">The sequence shown here is derived from an EMBL/GenBank/DDBJ whole genome shotgun (WGS) entry which is preliminary data.</text>
</comment>
<dbReference type="EMBL" id="AQPX01000008">
    <property type="protein sequence ID" value="EON74056.1"/>
    <property type="molecule type" value="Genomic_DNA"/>
</dbReference>
<reference evidence="1 2" key="1">
    <citation type="submission" date="2013-04" db="EMBL/GenBank/DDBJ databases">
        <title>Draft genome of the heavy metal tolerant bacterium Lysinibacillus sphaericus strain OT4b.31.</title>
        <authorList>
            <person name="Pena-Montenegro T.D."/>
            <person name="Dussan J."/>
        </authorList>
    </citation>
    <scope>NUCLEOTIDE SEQUENCE [LARGE SCALE GENOMIC DNA]</scope>
    <source>
        <strain evidence="1 2">OT4b.31</strain>
    </source>
</reference>
<protein>
    <recommendedName>
        <fullName evidence="3">DUF1643 domain-containing protein</fullName>
    </recommendedName>
</protein>
<evidence type="ECO:0008006" key="3">
    <source>
        <dbReference type="Google" id="ProtNLM"/>
    </source>
</evidence>
<dbReference type="eggNOG" id="COG4333">
    <property type="taxonomic scope" value="Bacteria"/>
</dbReference>